<accession>A0AA40EXD9</accession>
<reference evidence="1" key="1">
    <citation type="submission" date="2023-06" db="EMBL/GenBank/DDBJ databases">
        <title>Genome-scale phylogeny and comparative genomics of the fungal order Sordariales.</title>
        <authorList>
            <consortium name="Lawrence Berkeley National Laboratory"/>
            <person name="Hensen N."/>
            <person name="Bonometti L."/>
            <person name="Westerberg I."/>
            <person name="Brannstrom I.O."/>
            <person name="Guillou S."/>
            <person name="Cros-Aarteil S."/>
            <person name="Calhoun S."/>
            <person name="Haridas S."/>
            <person name="Kuo A."/>
            <person name="Mondo S."/>
            <person name="Pangilinan J."/>
            <person name="Riley R."/>
            <person name="Labutti K."/>
            <person name="Andreopoulos B."/>
            <person name="Lipzen A."/>
            <person name="Chen C."/>
            <person name="Yanf M."/>
            <person name="Daum C."/>
            <person name="Ng V."/>
            <person name="Clum A."/>
            <person name="Steindorff A."/>
            <person name="Ohm R."/>
            <person name="Martin F."/>
            <person name="Silar P."/>
            <person name="Natvig D."/>
            <person name="Lalanne C."/>
            <person name="Gautier V."/>
            <person name="Ament-Velasquez S.L."/>
            <person name="Kruys A."/>
            <person name="Hutchinson M.I."/>
            <person name="Powell A.J."/>
            <person name="Barry K."/>
            <person name="Miller A.N."/>
            <person name="Grigoriev I.V."/>
            <person name="Debuchy R."/>
            <person name="Gladieux P."/>
            <person name="Thoren M.H."/>
            <person name="Johannesson H."/>
        </authorList>
    </citation>
    <scope>NUCLEOTIDE SEQUENCE</scope>
    <source>
        <strain evidence="1">CBS 540.89</strain>
    </source>
</reference>
<sequence>FQILPTYIRQVWDEHIGFIRADFPSFLEECVEVVGARKGSARGHFRQAGISIDDELSE</sequence>
<organism evidence="1 2">
    <name type="scientific">Apiosordaria backusii</name>
    <dbReference type="NCBI Taxonomy" id="314023"/>
    <lineage>
        <taxon>Eukaryota</taxon>
        <taxon>Fungi</taxon>
        <taxon>Dikarya</taxon>
        <taxon>Ascomycota</taxon>
        <taxon>Pezizomycotina</taxon>
        <taxon>Sordariomycetes</taxon>
        <taxon>Sordariomycetidae</taxon>
        <taxon>Sordariales</taxon>
        <taxon>Lasiosphaeriaceae</taxon>
        <taxon>Apiosordaria</taxon>
    </lineage>
</organism>
<keyword evidence="2" id="KW-1185">Reference proteome</keyword>
<gene>
    <name evidence="1" type="ORF">B0T21DRAFT_278698</name>
</gene>
<feature type="non-terminal residue" evidence="1">
    <location>
        <position position="1"/>
    </location>
</feature>
<protein>
    <submittedName>
        <fullName evidence="1">Uncharacterized protein</fullName>
    </submittedName>
</protein>
<dbReference type="EMBL" id="JAUKTV010000001">
    <property type="protein sequence ID" value="KAK0747310.1"/>
    <property type="molecule type" value="Genomic_DNA"/>
</dbReference>
<evidence type="ECO:0000313" key="1">
    <source>
        <dbReference type="EMBL" id="KAK0747310.1"/>
    </source>
</evidence>
<proteinExistence type="predicted"/>
<dbReference type="Proteomes" id="UP001172159">
    <property type="component" value="Unassembled WGS sequence"/>
</dbReference>
<dbReference type="AlphaFoldDB" id="A0AA40EXD9"/>
<evidence type="ECO:0000313" key="2">
    <source>
        <dbReference type="Proteomes" id="UP001172159"/>
    </source>
</evidence>
<comment type="caution">
    <text evidence="1">The sequence shown here is derived from an EMBL/GenBank/DDBJ whole genome shotgun (WGS) entry which is preliminary data.</text>
</comment>
<name>A0AA40EXD9_9PEZI</name>